<dbReference type="InterPro" id="IPR029033">
    <property type="entry name" value="His_PPase_superfam"/>
</dbReference>
<dbReference type="EMBL" id="CP054020">
    <property type="protein sequence ID" value="QKI88273.1"/>
    <property type="molecule type" value="Genomic_DNA"/>
</dbReference>
<evidence type="ECO:0000256" key="1">
    <source>
        <dbReference type="SAM" id="SignalP"/>
    </source>
</evidence>
<keyword evidence="1" id="KW-0732">Signal</keyword>
<dbReference type="CDD" id="cd07040">
    <property type="entry name" value="HP"/>
    <property type="match status" value="1"/>
</dbReference>
<dbReference type="Proteomes" id="UP000504724">
    <property type="component" value="Chromosome"/>
</dbReference>
<reference evidence="2 3" key="1">
    <citation type="submission" date="2020-05" db="EMBL/GenBank/DDBJ databases">
        <title>Thiomicrorhabdus sediminis sp.nov. and Thiomicrorhabdus xiamenensis sp.nov., novel sulfur-oxidizing bacteria isolated from coastal sediment.</title>
        <authorList>
            <person name="Liu X."/>
        </authorList>
    </citation>
    <scope>NUCLEOTIDE SEQUENCE [LARGE SCALE GENOMIC DNA]</scope>
    <source>
        <strain evidence="2 3">G2</strain>
    </source>
</reference>
<proteinExistence type="predicted"/>
<protein>
    <submittedName>
        <fullName evidence="2">Histidine phosphatase family protein</fullName>
    </submittedName>
</protein>
<dbReference type="KEGG" id="txa:HQN79_01120"/>
<dbReference type="AlphaFoldDB" id="A0A7D4NMW0"/>
<feature type="signal peptide" evidence="1">
    <location>
        <begin position="1"/>
        <end position="29"/>
    </location>
</feature>
<organism evidence="2 3">
    <name type="scientific">Thiomicrorhabdus xiamenensis</name>
    <dbReference type="NCBI Taxonomy" id="2739063"/>
    <lineage>
        <taxon>Bacteria</taxon>
        <taxon>Pseudomonadati</taxon>
        <taxon>Pseudomonadota</taxon>
        <taxon>Gammaproteobacteria</taxon>
        <taxon>Thiotrichales</taxon>
        <taxon>Piscirickettsiaceae</taxon>
        <taxon>Thiomicrorhabdus</taxon>
    </lineage>
</organism>
<accession>A0A7D4NMW0</accession>
<name>A0A7D4NMW0_9GAMM</name>
<evidence type="ECO:0000313" key="2">
    <source>
        <dbReference type="EMBL" id="QKI88273.1"/>
    </source>
</evidence>
<dbReference type="Gene3D" id="3.40.50.1240">
    <property type="entry name" value="Phosphoglycerate mutase-like"/>
    <property type="match status" value="1"/>
</dbReference>
<gene>
    <name evidence="2" type="ORF">HQN79_01120</name>
</gene>
<evidence type="ECO:0000313" key="3">
    <source>
        <dbReference type="Proteomes" id="UP000504724"/>
    </source>
</evidence>
<keyword evidence="3" id="KW-1185">Reference proteome</keyword>
<dbReference type="RefSeq" id="WP_173283869.1">
    <property type="nucleotide sequence ID" value="NZ_CP054020.1"/>
</dbReference>
<sequence length="217" mass="24402">MSSVPKTFRHFFWLFFLLFSLGYSLQAHSAKTNDNFNEVIASPQLLKKLQHGGYVLYMRHGNTDNSRPDRVPAVDLNDCNTQRVLNQNGIEVTTRVGNYVRQAQIPVGDVFASPMCRAKNSAKNAFQHYILEPGLMYTGSMTSEEKKPVIAKTRSLISTPVSPGTNRFLVAHAPNMMDLMGYFPEEATLVIFLPKGDNQFEYLGSIRPGDWPKLLGK</sequence>
<dbReference type="SUPFAM" id="SSF53254">
    <property type="entry name" value="Phosphoglycerate mutase-like"/>
    <property type="match status" value="1"/>
</dbReference>
<feature type="chain" id="PRO_5028901742" evidence="1">
    <location>
        <begin position="30"/>
        <end position="217"/>
    </location>
</feature>